<organism evidence="1 2">
    <name type="scientific">Dreissena polymorpha</name>
    <name type="common">Zebra mussel</name>
    <name type="synonym">Mytilus polymorpha</name>
    <dbReference type="NCBI Taxonomy" id="45954"/>
    <lineage>
        <taxon>Eukaryota</taxon>
        <taxon>Metazoa</taxon>
        <taxon>Spiralia</taxon>
        <taxon>Lophotrochozoa</taxon>
        <taxon>Mollusca</taxon>
        <taxon>Bivalvia</taxon>
        <taxon>Autobranchia</taxon>
        <taxon>Heteroconchia</taxon>
        <taxon>Euheterodonta</taxon>
        <taxon>Imparidentia</taxon>
        <taxon>Neoheterodontei</taxon>
        <taxon>Myida</taxon>
        <taxon>Dreissenoidea</taxon>
        <taxon>Dreissenidae</taxon>
        <taxon>Dreissena</taxon>
    </lineage>
</organism>
<dbReference type="AlphaFoldDB" id="A0A9D4CQQ8"/>
<comment type="caution">
    <text evidence="1">The sequence shown here is derived from an EMBL/GenBank/DDBJ whole genome shotgun (WGS) entry which is preliminary data.</text>
</comment>
<evidence type="ECO:0000313" key="1">
    <source>
        <dbReference type="EMBL" id="KAH3729900.1"/>
    </source>
</evidence>
<keyword evidence="2" id="KW-1185">Reference proteome</keyword>
<gene>
    <name evidence="1" type="ORF">DPMN_055878</name>
</gene>
<proteinExistence type="predicted"/>
<dbReference type="Proteomes" id="UP000828390">
    <property type="component" value="Unassembled WGS sequence"/>
</dbReference>
<protein>
    <submittedName>
        <fullName evidence="1">Uncharacterized protein</fullName>
    </submittedName>
</protein>
<reference evidence="1" key="1">
    <citation type="journal article" date="2019" name="bioRxiv">
        <title>The Genome of the Zebra Mussel, Dreissena polymorpha: A Resource for Invasive Species Research.</title>
        <authorList>
            <person name="McCartney M.A."/>
            <person name="Auch B."/>
            <person name="Kono T."/>
            <person name="Mallez S."/>
            <person name="Zhang Y."/>
            <person name="Obille A."/>
            <person name="Becker A."/>
            <person name="Abrahante J.E."/>
            <person name="Garbe J."/>
            <person name="Badalamenti J.P."/>
            <person name="Herman A."/>
            <person name="Mangelson H."/>
            <person name="Liachko I."/>
            <person name="Sullivan S."/>
            <person name="Sone E.D."/>
            <person name="Koren S."/>
            <person name="Silverstein K.A.T."/>
            <person name="Beckman K.B."/>
            <person name="Gohl D.M."/>
        </authorList>
    </citation>
    <scope>NUCLEOTIDE SEQUENCE</scope>
    <source>
        <strain evidence="1">Duluth1</strain>
        <tissue evidence="1">Whole animal</tissue>
    </source>
</reference>
<evidence type="ECO:0000313" key="2">
    <source>
        <dbReference type="Proteomes" id="UP000828390"/>
    </source>
</evidence>
<sequence length="68" mass="7451">MADEVDDAVYSHSLSCLFSVGEYPETRSIPWATSTLPRSYGIAPSLLQSLSLICAQNGRFPIPNNFCL</sequence>
<name>A0A9D4CQQ8_DREPO</name>
<reference evidence="1" key="2">
    <citation type="submission" date="2020-11" db="EMBL/GenBank/DDBJ databases">
        <authorList>
            <person name="McCartney M.A."/>
            <person name="Auch B."/>
            <person name="Kono T."/>
            <person name="Mallez S."/>
            <person name="Becker A."/>
            <person name="Gohl D.M."/>
            <person name="Silverstein K.A.T."/>
            <person name="Koren S."/>
            <person name="Bechman K.B."/>
            <person name="Herman A."/>
            <person name="Abrahante J.E."/>
            <person name="Garbe J."/>
        </authorList>
    </citation>
    <scope>NUCLEOTIDE SEQUENCE</scope>
    <source>
        <strain evidence="1">Duluth1</strain>
        <tissue evidence="1">Whole animal</tissue>
    </source>
</reference>
<accession>A0A9D4CQQ8</accession>
<dbReference type="EMBL" id="JAIWYP010000012">
    <property type="protein sequence ID" value="KAH3729900.1"/>
    <property type="molecule type" value="Genomic_DNA"/>
</dbReference>